<keyword evidence="1" id="KW-0732">Signal</keyword>
<accession>A0A6G0QCF0</accession>
<reference evidence="2 3" key="1">
    <citation type="submission" date="2018-09" db="EMBL/GenBank/DDBJ databases">
        <title>Genomic investigation of the strawberry pathogen Phytophthora fragariae indicates pathogenicity is determined by transcriptional variation in three key races.</title>
        <authorList>
            <person name="Adams T.M."/>
            <person name="Armitage A.D."/>
            <person name="Sobczyk M.K."/>
            <person name="Bates H.J."/>
            <person name="Dunwell J.M."/>
            <person name="Nellist C.F."/>
            <person name="Harrison R.J."/>
        </authorList>
    </citation>
    <scope>NUCLEOTIDE SEQUENCE [LARGE SCALE GENOMIC DNA]</scope>
    <source>
        <strain evidence="2 3">NOV-77</strain>
    </source>
</reference>
<dbReference type="EMBL" id="QXFY01003984">
    <property type="protein sequence ID" value="KAE9280586.1"/>
    <property type="molecule type" value="Genomic_DNA"/>
</dbReference>
<proteinExistence type="predicted"/>
<feature type="signal peptide" evidence="1">
    <location>
        <begin position="1"/>
        <end position="29"/>
    </location>
</feature>
<dbReference type="Proteomes" id="UP000486351">
    <property type="component" value="Unassembled WGS sequence"/>
</dbReference>
<organism evidence="2 3">
    <name type="scientific">Phytophthora fragariae</name>
    <dbReference type="NCBI Taxonomy" id="53985"/>
    <lineage>
        <taxon>Eukaryota</taxon>
        <taxon>Sar</taxon>
        <taxon>Stramenopiles</taxon>
        <taxon>Oomycota</taxon>
        <taxon>Peronosporomycetes</taxon>
        <taxon>Peronosporales</taxon>
        <taxon>Peronosporaceae</taxon>
        <taxon>Phytophthora</taxon>
    </lineage>
</organism>
<dbReference type="AlphaFoldDB" id="A0A6G0QCF0"/>
<gene>
    <name evidence="2" type="ORF">PF008_g28099</name>
</gene>
<sequence>MRAVRHGDVGQVCGMLLAVPWSVLHVVFAAGRECALGHCPVPQTLDVRGDVISG</sequence>
<name>A0A6G0QCF0_9STRA</name>
<comment type="caution">
    <text evidence="2">The sequence shown here is derived from an EMBL/GenBank/DDBJ whole genome shotgun (WGS) entry which is preliminary data.</text>
</comment>
<feature type="chain" id="PRO_5026260193" evidence="1">
    <location>
        <begin position="30"/>
        <end position="54"/>
    </location>
</feature>
<evidence type="ECO:0000313" key="3">
    <source>
        <dbReference type="Proteomes" id="UP000486351"/>
    </source>
</evidence>
<protein>
    <submittedName>
        <fullName evidence="2">Uncharacterized protein</fullName>
    </submittedName>
</protein>
<evidence type="ECO:0000256" key="1">
    <source>
        <dbReference type="SAM" id="SignalP"/>
    </source>
</evidence>
<evidence type="ECO:0000313" key="2">
    <source>
        <dbReference type="EMBL" id="KAE9280586.1"/>
    </source>
</evidence>